<comment type="subcellular location">
    <subcellularLocation>
        <location evidence="4">Secreted</location>
        <location evidence="4">Extracellular space</location>
        <location evidence="4">Apoplast</location>
    </subcellularLocation>
</comment>
<proteinExistence type="inferred from homology"/>
<dbReference type="Proteomes" id="UP001151287">
    <property type="component" value="Unassembled WGS sequence"/>
</dbReference>
<keyword evidence="4" id="KW-0732">Signal</keyword>
<keyword evidence="4" id="KW-0052">Apoplast</keyword>
<protein>
    <recommendedName>
        <fullName evidence="4">Dirigent protein</fullName>
    </recommendedName>
</protein>
<keyword evidence="3 4" id="KW-0964">Secreted</keyword>
<evidence type="ECO:0000313" key="5">
    <source>
        <dbReference type="EMBL" id="KAJ1686810.1"/>
    </source>
</evidence>
<evidence type="ECO:0000256" key="4">
    <source>
        <dbReference type="RuleBase" id="RU363099"/>
    </source>
</evidence>
<evidence type="ECO:0000256" key="3">
    <source>
        <dbReference type="ARBA" id="ARBA00022525"/>
    </source>
</evidence>
<evidence type="ECO:0000256" key="1">
    <source>
        <dbReference type="ARBA" id="ARBA00010746"/>
    </source>
</evidence>
<feature type="signal peptide" evidence="4">
    <location>
        <begin position="1"/>
        <end position="28"/>
    </location>
</feature>
<dbReference type="GO" id="GO:0048046">
    <property type="term" value="C:apoplast"/>
    <property type="evidence" value="ECO:0007669"/>
    <property type="project" value="UniProtKB-SubCell"/>
</dbReference>
<feature type="chain" id="PRO_5040535961" description="Dirigent protein" evidence="4">
    <location>
        <begin position="29"/>
        <end position="182"/>
    </location>
</feature>
<dbReference type="GO" id="GO:0009699">
    <property type="term" value="P:phenylpropanoid biosynthetic process"/>
    <property type="evidence" value="ECO:0007669"/>
    <property type="project" value="UniProtKB-ARBA"/>
</dbReference>
<dbReference type="Gene3D" id="2.40.480.10">
    <property type="entry name" value="Allene oxide cyclase-like"/>
    <property type="match status" value="1"/>
</dbReference>
<dbReference type="InterPro" id="IPR044859">
    <property type="entry name" value="Allene_oxi_cyc_Dirigent"/>
</dbReference>
<name>A0A9Q0C422_9POAL</name>
<evidence type="ECO:0000256" key="2">
    <source>
        <dbReference type="ARBA" id="ARBA00011738"/>
    </source>
</evidence>
<comment type="function">
    <text evidence="4">Dirigent proteins impart stereoselectivity on the phenoxy radical-coupling reaction, yielding optically active lignans from two molecules of coniferyl alcohol in the biosynthesis of lignans, flavonolignans, and alkaloids and thus plays a central role in plant secondary metabolism.</text>
</comment>
<comment type="caution">
    <text evidence="5">The sequence shown here is derived from an EMBL/GenBank/DDBJ whole genome shotgun (WGS) entry which is preliminary data.</text>
</comment>
<keyword evidence="6" id="KW-1185">Reference proteome</keyword>
<dbReference type="EMBL" id="JAMQYH010000005">
    <property type="protein sequence ID" value="KAJ1686810.1"/>
    <property type="molecule type" value="Genomic_DNA"/>
</dbReference>
<dbReference type="AlphaFoldDB" id="A0A9Q0C422"/>
<dbReference type="PANTHER" id="PTHR21495">
    <property type="entry name" value="NUCLEOPORIN-RELATED"/>
    <property type="match status" value="1"/>
</dbReference>
<dbReference type="InterPro" id="IPR004265">
    <property type="entry name" value="Dirigent"/>
</dbReference>
<dbReference type="OrthoDB" id="665505at2759"/>
<dbReference type="Pfam" id="PF03018">
    <property type="entry name" value="Dirigent"/>
    <property type="match status" value="1"/>
</dbReference>
<accession>A0A9Q0C422</accession>
<reference evidence="5" key="1">
    <citation type="journal article" date="2022" name="Cell">
        <title>Repeat-based holocentromeres influence genome architecture and karyotype evolution.</title>
        <authorList>
            <person name="Hofstatter P.G."/>
            <person name="Thangavel G."/>
            <person name="Lux T."/>
            <person name="Neumann P."/>
            <person name="Vondrak T."/>
            <person name="Novak P."/>
            <person name="Zhang M."/>
            <person name="Costa L."/>
            <person name="Castellani M."/>
            <person name="Scott A."/>
            <person name="Toegelov H."/>
            <person name="Fuchs J."/>
            <person name="Mata-Sucre Y."/>
            <person name="Dias Y."/>
            <person name="Vanzela A.L.L."/>
            <person name="Huettel B."/>
            <person name="Almeida C.C.S."/>
            <person name="Simkova H."/>
            <person name="Souza G."/>
            <person name="Pedrosa-Harand A."/>
            <person name="Macas J."/>
            <person name="Mayer K.F.X."/>
            <person name="Houben A."/>
            <person name="Marques A."/>
        </authorList>
    </citation>
    <scope>NUCLEOTIDE SEQUENCE</scope>
    <source>
        <strain evidence="5">RhyBre1mFocal</strain>
    </source>
</reference>
<comment type="similarity">
    <text evidence="1 4">Belongs to the plant dirigent protein family.</text>
</comment>
<sequence>MATFVLNQPLISLLFMTTLFSRYPASLASTLTEQDNTTTTHLHFYLHDTLSGSNPSAVRVAGLNPNATSLSFGDIVIFDDPLTKEPDLNSTLVGRAQGYYTHVSKEDLTLMMVVNLVFLEGRFTGSTLSVIGRNSVLNKVREFPIVGGTGALRGATGWVLDQTYSVDPRTGDGIFEFDVFLV</sequence>
<gene>
    <name evidence="5" type="ORF">LUZ63_018200</name>
</gene>
<organism evidence="5 6">
    <name type="scientific">Rhynchospora breviuscula</name>
    <dbReference type="NCBI Taxonomy" id="2022672"/>
    <lineage>
        <taxon>Eukaryota</taxon>
        <taxon>Viridiplantae</taxon>
        <taxon>Streptophyta</taxon>
        <taxon>Embryophyta</taxon>
        <taxon>Tracheophyta</taxon>
        <taxon>Spermatophyta</taxon>
        <taxon>Magnoliopsida</taxon>
        <taxon>Liliopsida</taxon>
        <taxon>Poales</taxon>
        <taxon>Cyperaceae</taxon>
        <taxon>Cyperoideae</taxon>
        <taxon>Rhynchosporeae</taxon>
        <taxon>Rhynchospora</taxon>
    </lineage>
</organism>
<comment type="subunit">
    <text evidence="2 4">Homodimer.</text>
</comment>
<evidence type="ECO:0000313" key="6">
    <source>
        <dbReference type="Proteomes" id="UP001151287"/>
    </source>
</evidence>